<keyword evidence="4" id="KW-1185">Reference proteome</keyword>
<feature type="domain" description="UPF0261" evidence="2">
    <location>
        <begin position="195"/>
        <end position="408"/>
    </location>
</feature>
<dbReference type="Gene3D" id="3.40.50.12020">
    <property type="entry name" value="Uncharacterised protein family UPF0261, NN domain"/>
    <property type="match status" value="1"/>
</dbReference>
<dbReference type="NCBIfam" id="NF002674">
    <property type="entry name" value="PRK02399.1-2"/>
    <property type="match status" value="1"/>
</dbReference>
<dbReference type="OrthoDB" id="9776369at2"/>
<dbReference type="Proteomes" id="UP000198589">
    <property type="component" value="Unassembled WGS sequence"/>
</dbReference>
<organism evidence="3 4">
    <name type="scientific">Blastococcus tunisiensis</name>
    <dbReference type="NCBI Taxonomy" id="1798228"/>
    <lineage>
        <taxon>Bacteria</taxon>
        <taxon>Bacillati</taxon>
        <taxon>Actinomycetota</taxon>
        <taxon>Actinomycetes</taxon>
        <taxon>Geodermatophilales</taxon>
        <taxon>Geodermatophilaceae</taxon>
        <taxon>Blastococcus</taxon>
    </lineage>
</organism>
<dbReference type="InterPro" id="IPR044122">
    <property type="entry name" value="UPF0261_N"/>
</dbReference>
<accession>A0A1I2BQC4</accession>
<evidence type="ECO:0000259" key="2">
    <source>
        <dbReference type="Pfam" id="PF23189"/>
    </source>
</evidence>
<proteinExistence type="predicted"/>
<evidence type="ECO:0000313" key="3">
    <source>
        <dbReference type="EMBL" id="SFE58048.1"/>
    </source>
</evidence>
<gene>
    <name evidence="3" type="ORF">SAMN05216574_104229</name>
</gene>
<evidence type="ECO:0000259" key="1">
    <source>
        <dbReference type="Pfam" id="PF06792"/>
    </source>
</evidence>
<feature type="domain" description="UPF0261" evidence="1">
    <location>
        <begin position="6"/>
        <end position="185"/>
    </location>
</feature>
<dbReference type="InterPro" id="IPR056778">
    <property type="entry name" value="UPF0261_C"/>
</dbReference>
<dbReference type="PANTHER" id="PTHR31862">
    <property type="entry name" value="UPF0261 DOMAIN PROTEIN (AFU_ORTHOLOGUE AFUA_1G10120)"/>
    <property type="match status" value="1"/>
</dbReference>
<dbReference type="InterPro" id="IPR051353">
    <property type="entry name" value="Tobamovirus_resist_UPF0261"/>
</dbReference>
<dbReference type="Gene3D" id="3.40.50.12030">
    <property type="entry name" value="Uncharacterised protein family UPF0261, NC domain"/>
    <property type="match status" value="1"/>
</dbReference>
<sequence length="428" mass="45010">MSRKPVVCLAGTLDTKGTEYAYVRDELLASDVDVLVVDCGVLGEPYFPPDIASAEVAARAGVDLAEFAAGVEGGAGGRSAAITKMSEGLRAVIADLCAEGRIDAVLGLGGTGGTDLLGGALQNLGIGVPKLIVSTMASNNTRPYVGHSDMMMMNAVTDIAGLNRISKQVLSNAAHAAAGMARGYEATKAQAETSKPLIAISMFGVTTPGVMRIREQLEENGFEVVTFHAVGEGAGMEHLIDTGAIDGLIDYTLPEIINHWNKGIFDPGCERMEAAVRTGIPLVVVPGAAECFNFGARNTIPAEFDTDERNIIIHNPNITSLLATPDEMRRLGTYIAEHVNSAPGPKAVALPLNGLDNYFKEGSQWHGVDVSPLLDSIRATLDPSIELVEMDNNINDTAFADAVYQLFTAQWEQRKAAGIPAATATTAG</sequence>
<dbReference type="Pfam" id="PF06792">
    <property type="entry name" value="UPF0261"/>
    <property type="match status" value="1"/>
</dbReference>
<dbReference type="AlphaFoldDB" id="A0A1I2BQC4"/>
<dbReference type="RefSeq" id="WP_092196118.1">
    <property type="nucleotide sequence ID" value="NZ_FOND01000004.1"/>
</dbReference>
<reference evidence="4" key="1">
    <citation type="submission" date="2016-10" db="EMBL/GenBank/DDBJ databases">
        <authorList>
            <person name="Varghese N."/>
            <person name="Submissions S."/>
        </authorList>
    </citation>
    <scope>NUCLEOTIDE SEQUENCE [LARGE SCALE GENOMIC DNA]</scope>
    <source>
        <strain evidence="4">DSM 46838</strain>
    </source>
</reference>
<dbReference type="PIRSF" id="PIRSF033271">
    <property type="entry name" value="UCP033271"/>
    <property type="match status" value="1"/>
</dbReference>
<dbReference type="CDD" id="cd15488">
    <property type="entry name" value="Tm-1-like"/>
    <property type="match status" value="1"/>
</dbReference>
<dbReference type="Pfam" id="PF23189">
    <property type="entry name" value="UPF0261_C"/>
    <property type="match status" value="1"/>
</dbReference>
<evidence type="ECO:0000313" key="4">
    <source>
        <dbReference type="Proteomes" id="UP000198589"/>
    </source>
</evidence>
<protein>
    <submittedName>
        <fullName evidence="3">Uncharacterized protein, UPF0261 family</fullName>
    </submittedName>
</protein>
<dbReference type="PANTHER" id="PTHR31862:SF1">
    <property type="entry name" value="UPF0261 DOMAIN PROTEIN (AFU_ORTHOLOGUE AFUA_1G10120)"/>
    <property type="match status" value="1"/>
</dbReference>
<dbReference type="EMBL" id="FOND01000004">
    <property type="protein sequence ID" value="SFE58048.1"/>
    <property type="molecule type" value="Genomic_DNA"/>
</dbReference>
<name>A0A1I2BQC4_9ACTN</name>
<dbReference type="InterPro" id="IPR008322">
    <property type="entry name" value="UPF0261"/>
</dbReference>
<dbReference type="STRING" id="1798228.SAMN05216574_104229"/>